<evidence type="ECO:0000313" key="6">
    <source>
        <dbReference type="EMBL" id="CAL1548278.1"/>
    </source>
</evidence>
<evidence type="ECO:0000256" key="3">
    <source>
        <dbReference type="PROSITE-ProRule" id="PRU00447"/>
    </source>
</evidence>
<keyword evidence="4" id="KW-1133">Transmembrane helix</keyword>
<keyword evidence="7" id="KW-1185">Reference proteome</keyword>
<keyword evidence="4" id="KW-0812">Transmembrane</keyword>
<dbReference type="SUPFAM" id="SSF54277">
    <property type="entry name" value="CAD &amp; PB1 domains"/>
    <property type="match status" value="1"/>
</dbReference>
<evidence type="ECO:0000256" key="2">
    <source>
        <dbReference type="ARBA" id="ARBA00023157"/>
    </source>
</evidence>
<dbReference type="PROSITE" id="PS51135">
    <property type="entry name" value="CIDE_N"/>
    <property type="match status" value="1"/>
</dbReference>
<dbReference type="AlphaFoldDB" id="A0AAV2IM62"/>
<evidence type="ECO:0000256" key="4">
    <source>
        <dbReference type="SAM" id="Phobius"/>
    </source>
</evidence>
<gene>
    <name evidence="6" type="ORF">GSLYS_00021595001</name>
</gene>
<dbReference type="EMBL" id="CAXITT010001258">
    <property type="protein sequence ID" value="CAL1548278.1"/>
    <property type="molecule type" value="Genomic_DNA"/>
</dbReference>
<proteinExistence type="predicted"/>
<dbReference type="Gene3D" id="3.10.20.10">
    <property type="match status" value="1"/>
</dbReference>
<dbReference type="SUPFAM" id="SSF57535">
    <property type="entry name" value="Complement control module/SCR domain"/>
    <property type="match status" value="1"/>
</dbReference>
<sequence>MASGCFILVTEAAEKGIRLSSNNTSIGSIVTATCSAANQTLECLTDGKWSGGLPDCTSDDGPLSEREIIIIASCSAAGGVLLLILLVALIWVICSRRKKMFKRSQRLHSRLQTWSMVDPLEDMLKREVSRKSLPGVAHETTFSRSTPSPDSRLYKIWNHNRSKKQFTFAASLKELIEKAGEKLQLTEPSQIVLEEDGTEVTSDEVLAACSGAVFLVLQPGERWTPSISVSPWDITGRRTSYINGGIVVGMNAGNGLRESGGSVKYGVVNEGFQYVNVTGEGVVNEGFQYSNGTGVVNDGDETLKGGAERL</sequence>
<comment type="caution">
    <text evidence="6">The sequence shown here is derived from an EMBL/GenBank/DDBJ whole genome shotgun (WGS) entry which is preliminary data.</text>
</comment>
<evidence type="ECO:0000313" key="7">
    <source>
        <dbReference type="Proteomes" id="UP001497497"/>
    </source>
</evidence>
<dbReference type="InterPro" id="IPR000436">
    <property type="entry name" value="Sushi_SCR_CCP_dom"/>
</dbReference>
<dbReference type="GO" id="GO:0042981">
    <property type="term" value="P:regulation of apoptotic process"/>
    <property type="evidence" value="ECO:0007669"/>
    <property type="project" value="TreeGrafter"/>
</dbReference>
<dbReference type="SMART" id="SM00266">
    <property type="entry name" value="CAD"/>
    <property type="match status" value="1"/>
</dbReference>
<organism evidence="6 7">
    <name type="scientific">Lymnaea stagnalis</name>
    <name type="common">Great pond snail</name>
    <name type="synonym">Helix stagnalis</name>
    <dbReference type="NCBI Taxonomy" id="6523"/>
    <lineage>
        <taxon>Eukaryota</taxon>
        <taxon>Metazoa</taxon>
        <taxon>Spiralia</taxon>
        <taxon>Lophotrochozoa</taxon>
        <taxon>Mollusca</taxon>
        <taxon>Gastropoda</taxon>
        <taxon>Heterobranchia</taxon>
        <taxon>Euthyneura</taxon>
        <taxon>Panpulmonata</taxon>
        <taxon>Hygrophila</taxon>
        <taxon>Lymnaeoidea</taxon>
        <taxon>Lymnaeidae</taxon>
        <taxon>Lymnaea</taxon>
    </lineage>
</organism>
<evidence type="ECO:0000259" key="5">
    <source>
        <dbReference type="PROSITE" id="PS51135"/>
    </source>
</evidence>
<keyword evidence="4" id="KW-0472">Membrane</keyword>
<dbReference type="InterPro" id="IPR035976">
    <property type="entry name" value="Sushi/SCR/CCP_sf"/>
</dbReference>
<protein>
    <recommendedName>
        <fullName evidence="5">CIDE-N domain-containing protein</fullName>
    </recommendedName>
</protein>
<evidence type="ECO:0000256" key="1">
    <source>
        <dbReference type="ARBA" id="ARBA00022703"/>
    </source>
</evidence>
<keyword evidence="2" id="KW-1015">Disulfide bond</keyword>
<dbReference type="PANTHER" id="PTHR12306">
    <property type="entry name" value="CELL DEATH ACTIVATOR CIDE"/>
    <property type="match status" value="1"/>
</dbReference>
<dbReference type="Proteomes" id="UP001497497">
    <property type="component" value="Unassembled WGS sequence"/>
</dbReference>
<dbReference type="CDD" id="cd00033">
    <property type="entry name" value="CCP"/>
    <property type="match status" value="1"/>
</dbReference>
<dbReference type="PANTHER" id="PTHR12306:SF15">
    <property type="entry name" value="DNAATION FACTOR-RELATED PROTEIN 1, ISOFORM B-RELATED"/>
    <property type="match status" value="1"/>
</dbReference>
<dbReference type="GO" id="GO:0006915">
    <property type="term" value="P:apoptotic process"/>
    <property type="evidence" value="ECO:0007669"/>
    <property type="project" value="UniProtKB-UniRule"/>
</dbReference>
<reference evidence="6 7" key="1">
    <citation type="submission" date="2024-04" db="EMBL/GenBank/DDBJ databases">
        <authorList>
            <consortium name="Genoscope - CEA"/>
            <person name="William W."/>
        </authorList>
    </citation>
    <scope>NUCLEOTIDE SEQUENCE [LARGE SCALE GENOMIC DNA]</scope>
</reference>
<dbReference type="InterPro" id="IPR003508">
    <property type="entry name" value="CIDE-N_dom"/>
</dbReference>
<name>A0AAV2IM62_LYMST</name>
<keyword evidence="1 3" id="KW-0053">Apoptosis</keyword>
<feature type="domain" description="CIDE-N" evidence="5">
    <location>
        <begin position="150"/>
        <end position="225"/>
    </location>
</feature>
<accession>A0AAV2IM62</accession>
<feature type="transmembrane region" description="Helical" evidence="4">
    <location>
        <begin position="68"/>
        <end position="94"/>
    </location>
</feature>
<dbReference type="Pfam" id="PF02017">
    <property type="entry name" value="CIDE-N"/>
    <property type="match status" value="1"/>
</dbReference>